<evidence type="ECO:0000256" key="1">
    <source>
        <dbReference type="ARBA" id="ARBA00004651"/>
    </source>
</evidence>
<dbReference type="Pfam" id="PF13491">
    <property type="entry name" value="FtsK_4TM"/>
    <property type="match status" value="1"/>
</dbReference>
<evidence type="ECO:0000256" key="11">
    <source>
        <dbReference type="ARBA" id="ARBA00023136"/>
    </source>
</evidence>
<feature type="compositionally biased region" description="Pro residues" evidence="16">
    <location>
        <begin position="318"/>
        <end position="340"/>
    </location>
</feature>
<dbReference type="GO" id="GO:0051301">
    <property type="term" value="P:cell division"/>
    <property type="evidence" value="ECO:0007669"/>
    <property type="project" value="UniProtKB-KW"/>
</dbReference>
<keyword evidence="9 17" id="KW-1133">Transmembrane helix</keyword>
<dbReference type="InterPro" id="IPR002543">
    <property type="entry name" value="FtsK_dom"/>
</dbReference>
<comment type="function">
    <text evidence="13">Essential cell division protein that coordinates cell division and chromosome segregation. The N-terminus is involved in assembly of the cell-division machinery. The C-terminus functions as a DNA motor that moves dsDNA in an ATP-dependent manner towards the dif recombination site, which is located within the replication terminus region. Required for activation of the Xer recombinase, allowing activation of chromosome unlinking by recombination.</text>
</comment>
<keyword evidence="6 15" id="KW-0547">Nucleotide-binding</keyword>
<reference evidence="19" key="2">
    <citation type="submission" date="2021-04" db="EMBL/GenBank/DDBJ databases">
        <authorList>
            <person name="Gilroy R."/>
        </authorList>
    </citation>
    <scope>NUCLEOTIDE SEQUENCE</scope>
    <source>
        <strain evidence="19">CHK186-1790</strain>
    </source>
</reference>
<dbReference type="Gene3D" id="3.30.980.40">
    <property type="match status" value="1"/>
</dbReference>
<dbReference type="InterPro" id="IPR050206">
    <property type="entry name" value="FtsK/SpoIIIE/SftA"/>
</dbReference>
<dbReference type="InterPro" id="IPR036388">
    <property type="entry name" value="WH-like_DNA-bd_sf"/>
</dbReference>
<evidence type="ECO:0000256" key="6">
    <source>
        <dbReference type="ARBA" id="ARBA00022741"/>
    </source>
</evidence>
<evidence type="ECO:0000259" key="18">
    <source>
        <dbReference type="PROSITE" id="PS50901"/>
    </source>
</evidence>
<dbReference type="EMBL" id="DWWJ01000188">
    <property type="protein sequence ID" value="HJC41874.1"/>
    <property type="molecule type" value="Genomic_DNA"/>
</dbReference>
<evidence type="ECO:0000256" key="10">
    <source>
        <dbReference type="ARBA" id="ARBA00023125"/>
    </source>
</evidence>
<keyword evidence="8 15" id="KW-0067">ATP-binding</keyword>
<dbReference type="Pfam" id="PF09397">
    <property type="entry name" value="FtsK_gamma"/>
    <property type="match status" value="1"/>
</dbReference>
<dbReference type="Pfam" id="PF01580">
    <property type="entry name" value="FtsK_SpoIIIE"/>
    <property type="match status" value="1"/>
</dbReference>
<evidence type="ECO:0000256" key="13">
    <source>
        <dbReference type="ARBA" id="ARBA00024986"/>
    </source>
</evidence>
<evidence type="ECO:0000256" key="3">
    <source>
        <dbReference type="ARBA" id="ARBA00022475"/>
    </source>
</evidence>
<feature type="transmembrane region" description="Helical" evidence="17">
    <location>
        <begin position="177"/>
        <end position="197"/>
    </location>
</feature>
<feature type="compositionally biased region" description="Low complexity" evidence="16">
    <location>
        <begin position="24"/>
        <end position="36"/>
    </location>
</feature>
<gene>
    <name evidence="19" type="ORF">H9701_10045</name>
</gene>
<dbReference type="AlphaFoldDB" id="A0A9D2P3A8"/>
<keyword evidence="3" id="KW-1003">Cell membrane</keyword>
<evidence type="ECO:0000256" key="7">
    <source>
        <dbReference type="ARBA" id="ARBA00022829"/>
    </source>
</evidence>
<dbReference type="CDD" id="cd01127">
    <property type="entry name" value="TrwB_TraG_TraD_VirD4"/>
    <property type="match status" value="1"/>
</dbReference>
<keyword evidence="4" id="KW-0132">Cell division</keyword>
<dbReference type="PROSITE" id="PS50901">
    <property type="entry name" value="FTSK"/>
    <property type="match status" value="1"/>
</dbReference>
<evidence type="ECO:0000256" key="16">
    <source>
        <dbReference type="SAM" id="MobiDB-lite"/>
    </source>
</evidence>
<dbReference type="GO" id="GO:0005524">
    <property type="term" value="F:ATP binding"/>
    <property type="evidence" value="ECO:0007669"/>
    <property type="project" value="UniProtKB-UniRule"/>
</dbReference>
<feature type="region of interest" description="Disordered" evidence="16">
    <location>
        <begin position="870"/>
        <end position="903"/>
    </location>
</feature>
<name>A0A9D2P3A8_9FIRM</name>
<sequence>MASTQKKSSGGKRAGTSSGKRNPSTSSRKGSTGRGKAAAAQPKPIRREVGAVVCLLLAFFAAFGYFHIEALFIHFFCGLLKGLFGYGFWLAPPMLAVASYILAFHRGRPVRLRLCCALLTPLVMGAILHLFLYRGEFSFQLSSIQGLWTQGLEMACGGVVSGLLAEGLRLVFSGIGAGLILILLQLLMLLGAFHLSIPEIVDTIRSRSWAEYEYEEDQEEPAPAPAPAPKRPASERRRAAIDIPVDDGPELPPQPERPKPSFPFAPKKERLFNRKAGALPPDQVLTGGRPMESAAPEAAEPAAPPPVQQPAAEAPVAAPAPIPVPEAPPVPPVEEEPAPPPMPEIQREPAVEKVTAKEAQTAAAEVEQDIARTLSEPTPAVYQYPPVSLLTEGSGGVEAGAQAELKLNQERLAETIRSFGIEARISDVTRGPSVTRYEVELDQGVRLNKLTNLSDDIALALGATGVRIAPIPDKIATVGIEVPNKLVSPVHIHEVIDSKAFRDHPSKVAFAVGKDIAGNCIVGNIAKLPHLLIAGTTGSGKSVCTNSLIISLLYKATPEEVRLIMVDPKMVELGIYNGIPHLLIPVVTDPKKAAGALQWAVTEMMKRYRAFSEIGVRDLASYNAHAAKTEGMEKMPQIVVVIDELADLMLVAAKEVEESICRVAQMGRAAGMHLIIATQRPSADVITGLMKANIPSRIAFAVASALESRIILDTTGAEKLVGRGDMLYFPLGSGKPQRVQGCLISDEEVAAVVGFIKEQSTVEYDESVIHEIERHAAEKDKQGKGVGGSAPEEAGSEYDELLPAAIEVVVETGMASVSMLQRRLKLGYSRAARLVDQMEEKGVVGPFEGSKPRQLLITKEQWQEMQFKQGLVDQAPEPVPEEMPFEGDAVPQSREAPPFDPDE</sequence>
<feature type="region of interest" description="Disordered" evidence="16">
    <location>
        <begin position="277"/>
        <end position="340"/>
    </location>
</feature>
<comment type="caution">
    <text evidence="19">The sequence shown here is derived from an EMBL/GenBank/DDBJ whole genome shotgun (WGS) entry which is preliminary data.</text>
</comment>
<dbReference type="InterPro" id="IPR036390">
    <property type="entry name" value="WH_DNA-bd_sf"/>
</dbReference>
<feature type="transmembrane region" description="Helical" evidence="17">
    <location>
        <begin position="83"/>
        <end position="102"/>
    </location>
</feature>
<dbReference type="GO" id="GO:0007059">
    <property type="term" value="P:chromosome segregation"/>
    <property type="evidence" value="ECO:0007669"/>
    <property type="project" value="UniProtKB-KW"/>
</dbReference>
<evidence type="ECO:0000256" key="14">
    <source>
        <dbReference type="ARBA" id="ARBA00025923"/>
    </source>
</evidence>
<feature type="transmembrane region" description="Helical" evidence="17">
    <location>
        <begin position="114"/>
        <end position="135"/>
    </location>
</feature>
<reference evidence="19" key="1">
    <citation type="journal article" date="2021" name="PeerJ">
        <title>Extensive microbial diversity within the chicken gut microbiome revealed by metagenomics and culture.</title>
        <authorList>
            <person name="Gilroy R."/>
            <person name="Ravi A."/>
            <person name="Getino M."/>
            <person name="Pursley I."/>
            <person name="Horton D.L."/>
            <person name="Alikhan N.F."/>
            <person name="Baker D."/>
            <person name="Gharbi K."/>
            <person name="Hall N."/>
            <person name="Watson M."/>
            <person name="Adriaenssens E.M."/>
            <person name="Foster-Nyarko E."/>
            <person name="Jarju S."/>
            <person name="Secka A."/>
            <person name="Antonio M."/>
            <person name="Oren A."/>
            <person name="Chaudhuri R.R."/>
            <person name="La Ragione R."/>
            <person name="Hildebrand F."/>
            <person name="Pallen M.J."/>
        </authorList>
    </citation>
    <scope>NUCLEOTIDE SEQUENCE</scope>
    <source>
        <strain evidence="19">CHK186-1790</strain>
    </source>
</reference>
<evidence type="ECO:0000313" key="20">
    <source>
        <dbReference type="Proteomes" id="UP000823882"/>
    </source>
</evidence>
<accession>A0A9D2P3A8</accession>
<evidence type="ECO:0000256" key="9">
    <source>
        <dbReference type="ARBA" id="ARBA00022989"/>
    </source>
</evidence>
<dbReference type="Gene3D" id="3.40.50.300">
    <property type="entry name" value="P-loop containing nucleotide triphosphate hydrolases"/>
    <property type="match status" value="1"/>
</dbReference>
<dbReference type="Gene3D" id="1.10.10.10">
    <property type="entry name" value="Winged helix-like DNA-binding domain superfamily/Winged helix DNA-binding domain"/>
    <property type="match status" value="1"/>
</dbReference>
<dbReference type="SUPFAM" id="SSF52540">
    <property type="entry name" value="P-loop containing nucleoside triphosphate hydrolases"/>
    <property type="match status" value="1"/>
</dbReference>
<dbReference type="InterPro" id="IPR003593">
    <property type="entry name" value="AAA+_ATPase"/>
</dbReference>
<dbReference type="SUPFAM" id="SSF46785">
    <property type="entry name" value="Winged helix' DNA-binding domain"/>
    <property type="match status" value="1"/>
</dbReference>
<feature type="transmembrane region" description="Helical" evidence="17">
    <location>
        <begin position="49"/>
        <end position="68"/>
    </location>
</feature>
<keyword evidence="11 17" id="KW-0472">Membrane</keyword>
<comment type="subcellular location">
    <subcellularLocation>
        <location evidence="1">Cell membrane</location>
        <topology evidence="1">Multi-pass membrane protein</topology>
    </subcellularLocation>
</comment>
<dbReference type="InterPro" id="IPR041027">
    <property type="entry name" value="FtsK_alpha"/>
</dbReference>
<evidence type="ECO:0000256" key="17">
    <source>
        <dbReference type="SAM" id="Phobius"/>
    </source>
</evidence>
<evidence type="ECO:0000256" key="12">
    <source>
        <dbReference type="ARBA" id="ARBA00023306"/>
    </source>
</evidence>
<dbReference type="GO" id="GO:0005886">
    <property type="term" value="C:plasma membrane"/>
    <property type="evidence" value="ECO:0007669"/>
    <property type="project" value="UniProtKB-SubCell"/>
</dbReference>
<feature type="binding site" evidence="15">
    <location>
        <begin position="535"/>
        <end position="542"/>
    </location>
    <ligand>
        <name>ATP</name>
        <dbReference type="ChEBI" id="CHEBI:30616"/>
    </ligand>
</feature>
<dbReference type="Proteomes" id="UP000823882">
    <property type="component" value="Unassembled WGS sequence"/>
</dbReference>
<keyword evidence="5 17" id="KW-0812">Transmembrane</keyword>
<organism evidence="19 20">
    <name type="scientific">Candidatus Intestinimonas pullistercoris</name>
    <dbReference type="NCBI Taxonomy" id="2838623"/>
    <lineage>
        <taxon>Bacteria</taxon>
        <taxon>Bacillati</taxon>
        <taxon>Bacillota</taxon>
        <taxon>Clostridia</taxon>
        <taxon>Eubacteriales</taxon>
        <taxon>Intestinimonas</taxon>
    </lineage>
</organism>
<feature type="region of interest" description="Disordered" evidence="16">
    <location>
        <begin position="1"/>
        <end position="41"/>
    </location>
</feature>
<evidence type="ECO:0000256" key="2">
    <source>
        <dbReference type="ARBA" id="ARBA00006474"/>
    </source>
</evidence>
<evidence type="ECO:0000313" key="19">
    <source>
        <dbReference type="EMBL" id="HJC41874.1"/>
    </source>
</evidence>
<proteinExistence type="inferred from homology"/>
<keyword evidence="10" id="KW-0238">DNA-binding</keyword>
<feature type="region of interest" description="Disordered" evidence="16">
    <location>
        <begin position="215"/>
        <end position="265"/>
    </location>
</feature>
<dbReference type="InterPro" id="IPR025199">
    <property type="entry name" value="FtsK_4TM"/>
</dbReference>
<feature type="compositionally biased region" description="Pro residues" evidence="16">
    <location>
        <begin position="250"/>
        <end position="263"/>
    </location>
</feature>
<protein>
    <submittedName>
        <fullName evidence="19">DNA translocase FtsK</fullName>
    </submittedName>
</protein>
<keyword evidence="12" id="KW-0131">Cell cycle</keyword>
<dbReference type="InterPro" id="IPR027417">
    <property type="entry name" value="P-loop_NTPase"/>
</dbReference>
<comment type="similarity">
    <text evidence="2">Belongs to the FtsK/SpoIIIE/SftA family.</text>
</comment>
<keyword evidence="7" id="KW-0159">Chromosome partition</keyword>
<evidence type="ECO:0000256" key="8">
    <source>
        <dbReference type="ARBA" id="ARBA00022840"/>
    </source>
</evidence>
<dbReference type="PANTHER" id="PTHR22683">
    <property type="entry name" value="SPORULATION PROTEIN RELATED"/>
    <property type="match status" value="1"/>
</dbReference>
<evidence type="ECO:0000256" key="5">
    <source>
        <dbReference type="ARBA" id="ARBA00022692"/>
    </source>
</evidence>
<dbReference type="Pfam" id="PF17854">
    <property type="entry name" value="FtsK_alpha"/>
    <property type="match status" value="1"/>
</dbReference>
<dbReference type="SMART" id="SM00843">
    <property type="entry name" value="Ftsk_gamma"/>
    <property type="match status" value="1"/>
</dbReference>
<dbReference type="PANTHER" id="PTHR22683:SF41">
    <property type="entry name" value="DNA TRANSLOCASE FTSK"/>
    <property type="match status" value="1"/>
</dbReference>
<feature type="domain" description="FtsK" evidence="18">
    <location>
        <begin position="518"/>
        <end position="709"/>
    </location>
</feature>
<comment type="subunit">
    <text evidence="14">Homohexamer. Forms a ring that surrounds DNA.</text>
</comment>
<dbReference type="GO" id="GO:0003677">
    <property type="term" value="F:DNA binding"/>
    <property type="evidence" value="ECO:0007669"/>
    <property type="project" value="UniProtKB-KW"/>
</dbReference>
<evidence type="ECO:0000256" key="15">
    <source>
        <dbReference type="PROSITE-ProRule" id="PRU00289"/>
    </source>
</evidence>
<evidence type="ECO:0000256" key="4">
    <source>
        <dbReference type="ARBA" id="ARBA00022618"/>
    </source>
</evidence>
<dbReference type="SMART" id="SM00382">
    <property type="entry name" value="AAA"/>
    <property type="match status" value="1"/>
</dbReference>
<dbReference type="InterPro" id="IPR018541">
    <property type="entry name" value="Ftsk_gamma"/>
</dbReference>
<feature type="transmembrane region" description="Helical" evidence="17">
    <location>
        <begin position="147"/>
        <end position="165"/>
    </location>
</feature>